<proteinExistence type="predicted"/>
<gene>
    <name evidence="1" type="ORF">MM171B02771_0009</name>
</gene>
<evidence type="ECO:0000313" key="1">
    <source>
        <dbReference type="EMBL" id="QJH93118.1"/>
    </source>
</evidence>
<dbReference type="EMBL" id="MT143947">
    <property type="protein sequence ID" value="QJH93118.1"/>
    <property type="molecule type" value="Genomic_DNA"/>
</dbReference>
<organism evidence="1">
    <name type="scientific">viral metagenome</name>
    <dbReference type="NCBI Taxonomy" id="1070528"/>
    <lineage>
        <taxon>unclassified sequences</taxon>
        <taxon>metagenomes</taxon>
        <taxon>organismal metagenomes</taxon>
    </lineage>
</organism>
<protein>
    <submittedName>
        <fullName evidence="1">Uncharacterized protein</fullName>
    </submittedName>
</protein>
<dbReference type="Pfam" id="PF19715">
    <property type="entry name" value="DUF6210"/>
    <property type="match status" value="1"/>
</dbReference>
<reference evidence="1" key="1">
    <citation type="submission" date="2020-03" db="EMBL/GenBank/DDBJ databases">
        <title>The deep terrestrial virosphere.</title>
        <authorList>
            <person name="Holmfeldt K."/>
            <person name="Nilsson E."/>
            <person name="Simone D."/>
            <person name="Lopez-Fernandez M."/>
            <person name="Wu X."/>
            <person name="de Brujin I."/>
            <person name="Lundin D."/>
            <person name="Andersson A."/>
            <person name="Bertilsson S."/>
            <person name="Dopson M."/>
        </authorList>
    </citation>
    <scope>NUCLEOTIDE SEQUENCE</scope>
    <source>
        <strain evidence="1">MM171B02771</strain>
    </source>
</reference>
<dbReference type="InterPro" id="IPR046182">
    <property type="entry name" value="DUF6210"/>
</dbReference>
<accession>A0A6M3X5Y6</accession>
<sequence length="134" mass="15333">MNHKMPICATVYAHEWGFIIPYKSGIEYQQQTGGVCCHHVTIEGAFIPLNYPGNLLDKLTEANYSGNDTKGIWKKIKEKMHFDFERIPAPEGQPYNQEGLVWIKLTKFESGWGHGDWVEKLVGMELCLIYPNSD</sequence>
<name>A0A6M3X5Y6_9ZZZZ</name>
<dbReference type="AlphaFoldDB" id="A0A6M3X5Y6"/>